<dbReference type="InterPro" id="IPR003660">
    <property type="entry name" value="HAMP_dom"/>
</dbReference>
<dbReference type="Pfam" id="PF02743">
    <property type="entry name" value="dCache_1"/>
    <property type="match status" value="1"/>
</dbReference>
<dbReference type="RefSeq" id="WP_216835644.1">
    <property type="nucleotide sequence ID" value="NZ_JAFNJS010000002.1"/>
</dbReference>
<keyword evidence="4 6" id="KW-1133">Transmembrane helix</keyword>
<evidence type="ECO:0000313" key="9">
    <source>
        <dbReference type="Proteomes" id="UP001595420"/>
    </source>
</evidence>
<feature type="domain" description="HAMP" evidence="7">
    <location>
        <begin position="312"/>
        <end position="365"/>
    </location>
</feature>
<dbReference type="PROSITE" id="PS50885">
    <property type="entry name" value="HAMP"/>
    <property type="match status" value="1"/>
</dbReference>
<accession>A0ABV7BS60</accession>
<keyword evidence="3 6" id="KW-0812">Transmembrane</keyword>
<evidence type="ECO:0000256" key="6">
    <source>
        <dbReference type="SAM" id="Phobius"/>
    </source>
</evidence>
<dbReference type="SMART" id="SM00304">
    <property type="entry name" value="HAMP"/>
    <property type="match status" value="1"/>
</dbReference>
<feature type="transmembrane region" description="Helical" evidence="6">
    <location>
        <begin position="292"/>
        <end position="315"/>
    </location>
</feature>
<dbReference type="EMBL" id="JBHRSB010000002">
    <property type="protein sequence ID" value="MFC2999559.1"/>
    <property type="molecule type" value="Genomic_DNA"/>
</dbReference>
<proteinExistence type="predicted"/>
<evidence type="ECO:0000256" key="5">
    <source>
        <dbReference type="ARBA" id="ARBA00023136"/>
    </source>
</evidence>
<keyword evidence="9" id="KW-1185">Reference proteome</keyword>
<sequence length="370" mass="39586">MRLPFTLGIRSGIFVLCALASLICGGILVVTAAGVARTVTDRESTTILRVLGDEVARQLARSLYVQWRELEGLVRFAQSTPDRDTLRLRLDTIAALNERYAWIGVARPDGQVVVATGRNLEGESVAQRPWFRAGLQGPFAGDVHEAVLLQRLIAPNAAEPLRLIDFAAPLRRADGTITGVIGSHVAWSAVREVVREALQDTGRDVLLVSREGTVLIGPPDLEGRNLSLPSILAARQGATRSGVETWPDGEAYVTAVIAPIAYRNLPSFGWSLVLRQRADAAAAPARAITQRLGLSFIAVAAVALCGSLVLGAAVARPLRRLRNAATALADGSLDGPVPDLRGYSEVRAIADSLARLQAQLPDRMRADAPR</sequence>
<evidence type="ECO:0000259" key="7">
    <source>
        <dbReference type="PROSITE" id="PS50885"/>
    </source>
</evidence>
<evidence type="ECO:0000256" key="4">
    <source>
        <dbReference type="ARBA" id="ARBA00022989"/>
    </source>
</evidence>
<dbReference type="CDD" id="cd18774">
    <property type="entry name" value="PDC2_HK_sensor"/>
    <property type="match status" value="1"/>
</dbReference>
<dbReference type="CDD" id="cd06225">
    <property type="entry name" value="HAMP"/>
    <property type="match status" value="1"/>
</dbReference>
<evidence type="ECO:0000256" key="1">
    <source>
        <dbReference type="ARBA" id="ARBA00004651"/>
    </source>
</evidence>
<keyword evidence="5 6" id="KW-0472">Membrane</keyword>
<comment type="caution">
    <text evidence="8">The sequence shown here is derived from an EMBL/GenBank/DDBJ whole genome shotgun (WGS) entry which is preliminary data.</text>
</comment>
<dbReference type="Pfam" id="PF00672">
    <property type="entry name" value="HAMP"/>
    <property type="match status" value="1"/>
</dbReference>
<name>A0ABV7BS60_9PROT</name>
<gene>
    <name evidence="8" type="ORF">ACFOD3_06625</name>
</gene>
<reference evidence="9" key="1">
    <citation type="journal article" date="2019" name="Int. J. Syst. Evol. Microbiol.">
        <title>The Global Catalogue of Microorganisms (GCM) 10K type strain sequencing project: providing services to taxonomists for standard genome sequencing and annotation.</title>
        <authorList>
            <consortium name="The Broad Institute Genomics Platform"/>
            <consortium name="The Broad Institute Genome Sequencing Center for Infectious Disease"/>
            <person name="Wu L."/>
            <person name="Ma J."/>
        </authorList>
    </citation>
    <scope>NUCLEOTIDE SEQUENCE [LARGE SCALE GENOMIC DNA]</scope>
    <source>
        <strain evidence="9">CGMCC 1.16855</strain>
    </source>
</reference>
<evidence type="ECO:0000313" key="8">
    <source>
        <dbReference type="EMBL" id="MFC2999559.1"/>
    </source>
</evidence>
<protein>
    <submittedName>
        <fullName evidence="8">Cache domain-containing protein</fullName>
    </submittedName>
</protein>
<organism evidence="8 9">
    <name type="scientific">Falsiroseomonas tokyonensis</name>
    <dbReference type="NCBI Taxonomy" id="430521"/>
    <lineage>
        <taxon>Bacteria</taxon>
        <taxon>Pseudomonadati</taxon>
        <taxon>Pseudomonadota</taxon>
        <taxon>Alphaproteobacteria</taxon>
        <taxon>Acetobacterales</taxon>
        <taxon>Roseomonadaceae</taxon>
        <taxon>Falsiroseomonas</taxon>
    </lineage>
</organism>
<evidence type="ECO:0000256" key="2">
    <source>
        <dbReference type="ARBA" id="ARBA00022475"/>
    </source>
</evidence>
<dbReference type="InterPro" id="IPR033479">
    <property type="entry name" value="dCache_1"/>
</dbReference>
<evidence type="ECO:0000256" key="3">
    <source>
        <dbReference type="ARBA" id="ARBA00022692"/>
    </source>
</evidence>
<comment type="subcellular location">
    <subcellularLocation>
        <location evidence="1">Cell membrane</location>
        <topology evidence="1">Multi-pass membrane protein</topology>
    </subcellularLocation>
</comment>
<keyword evidence="2" id="KW-1003">Cell membrane</keyword>
<dbReference type="Proteomes" id="UP001595420">
    <property type="component" value="Unassembled WGS sequence"/>
</dbReference>